<dbReference type="EMBL" id="PGOL01004102">
    <property type="protein sequence ID" value="PKI38474.1"/>
    <property type="molecule type" value="Genomic_DNA"/>
</dbReference>
<keyword evidence="2" id="KW-1185">Reference proteome</keyword>
<comment type="caution">
    <text evidence="1">The sequence shown here is derived from an EMBL/GenBank/DDBJ whole genome shotgun (WGS) entry which is preliminary data.</text>
</comment>
<proteinExistence type="predicted"/>
<name>A0A2I0I3B3_PUNGR</name>
<organism evidence="1 2">
    <name type="scientific">Punica granatum</name>
    <name type="common">Pomegranate</name>
    <dbReference type="NCBI Taxonomy" id="22663"/>
    <lineage>
        <taxon>Eukaryota</taxon>
        <taxon>Viridiplantae</taxon>
        <taxon>Streptophyta</taxon>
        <taxon>Embryophyta</taxon>
        <taxon>Tracheophyta</taxon>
        <taxon>Spermatophyta</taxon>
        <taxon>Magnoliopsida</taxon>
        <taxon>eudicotyledons</taxon>
        <taxon>Gunneridae</taxon>
        <taxon>Pentapetalae</taxon>
        <taxon>rosids</taxon>
        <taxon>malvids</taxon>
        <taxon>Myrtales</taxon>
        <taxon>Lythraceae</taxon>
        <taxon>Punica</taxon>
    </lineage>
</organism>
<protein>
    <submittedName>
        <fullName evidence="1">Uncharacterized protein</fullName>
    </submittedName>
</protein>
<reference evidence="1 2" key="1">
    <citation type="submission" date="2017-11" db="EMBL/GenBank/DDBJ databases">
        <title>De-novo sequencing of pomegranate (Punica granatum L.) genome.</title>
        <authorList>
            <person name="Akparov Z."/>
            <person name="Amiraslanov A."/>
            <person name="Hajiyeva S."/>
            <person name="Abbasov M."/>
            <person name="Kaur K."/>
            <person name="Hamwieh A."/>
            <person name="Solovyev V."/>
            <person name="Salamov A."/>
            <person name="Braich B."/>
            <person name="Kosarev P."/>
            <person name="Mahmoud A."/>
            <person name="Hajiyev E."/>
            <person name="Babayeva S."/>
            <person name="Izzatullayeva V."/>
            <person name="Mammadov A."/>
            <person name="Mammadov A."/>
            <person name="Sharifova S."/>
            <person name="Ojaghi J."/>
            <person name="Eynullazada K."/>
            <person name="Bayramov B."/>
            <person name="Abdulazimova A."/>
            <person name="Shahmuradov I."/>
        </authorList>
    </citation>
    <scope>NUCLEOTIDE SEQUENCE [LARGE SCALE GENOMIC DNA]</scope>
    <source>
        <strain evidence="2">cv. AG2017</strain>
        <tissue evidence="1">Leaf</tissue>
    </source>
</reference>
<dbReference type="Proteomes" id="UP000233551">
    <property type="component" value="Unassembled WGS sequence"/>
</dbReference>
<accession>A0A2I0I3B3</accession>
<sequence>MAEDGTTPKHNPSFFKVLIDEHRARLHGVKFFINLDKIKITERAGDSNWERALATPIGGWWSESRGPSPGIGIILKLEILSILAGGATTPAITPSIGVAGALPQFEPLAPSEVSISSKLMKVDVVL</sequence>
<gene>
    <name evidence="1" type="ORF">CRG98_041173</name>
</gene>
<evidence type="ECO:0000313" key="1">
    <source>
        <dbReference type="EMBL" id="PKI38474.1"/>
    </source>
</evidence>
<dbReference type="AlphaFoldDB" id="A0A2I0I3B3"/>
<evidence type="ECO:0000313" key="2">
    <source>
        <dbReference type="Proteomes" id="UP000233551"/>
    </source>
</evidence>